<feature type="compositionally biased region" description="Low complexity" evidence="1">
    <location>
        <begin position="268"/>
        <end position="283"/>
    </location>
</feature>
<reference evidence="3" key="1">
    <citation type="submission" date="2019-12" db="EMBL/GenBank/DDBJ databases">
        <title>An insight into the sialome of adult female Ixodes ricinus ticks feeding for 6 days.</title>
        <authorList>
            <person name="Perner J."/>
            <person name="Ribeiro J.M.C."/>
        </authorList>
    </citation>
    <scope>NUCLEOTIDE SEQUENCE</scope>
    <source>
        <strain evidence="3">Semi-engorged</strain>
        <tissue evidence="3">Salivary glands</tissue>
    </source>
</reference>
<dbReference type="AlphaFoldDB" id="A0A6B0V6I3"/>
<evidence type="ECO:0000256" key="2">
    <source>
        <dbReference type="SAM" id="SignalP"/>
    </source>
</evidence>
<proteinExistence type="predicted"/>
<feature type="signal peptide" evidence="2">
    <location>
        <begin position="1"/>
        <end position="21"/>
    </location>
</feature>
<feature type="chain" id="PRO_5025427877" evidence="2">
    <location>
        <begin position="22"/>
        <end position="289"/>
    </location>
</feature>
<evidence type="ECO:0000313" key="3">
    <source>
        <dbReference type="EMBL" id="MXU97787.1"/>
    </source>
</evidence>
<feature type="compositionally biased region" description="Pro residues" evidence="1">
    <location>
        <begin position="239"/>
        <end position="264"/>
    </location>
</feature>
<dbReference type="EMBL" id="GIFC01015704">
    <property type="protein sequence ID" value="MXU97787.1"/>
    <property type="molecule type" value="Transcribed_RNA"/>
</dbReference>
<keyword evidence="2" id="KW-0732">Signal</keyword>
<name>A0A6B0V6I3_IXORI</name>
<protein>
    <submittedName>
        <fullName evidence="3">Putative lipocalin</fullName>
    </submittedName>
</protein>
<accession>A0A6B0V6I3</accession>
<sequence>MNPLCWSTCLWLWFMCTGVECLPKLHLSSRDQYDGGTTIRIQFYIDDSVKADKDDVRIFLETVIGQATTDLQSHAYFNVKNIKLDYRITKVDPALENILQSSIIPPYMYLDGIIDALTAYFDTYNMNGNPDINCLVTNHTIDNGDDIRKAYGFSKDTTLCKHSVSMLLAYAPYAAYDAGRKFTEQIRDSLDPNDVQYYEQEKIKDYLRQCNGSFGPEEPEVKPPEPPTPPVDPPERPDAPVPIPTPDTPEVPPPPGPPPPPPPEVPHESSSTEPVTTTTTTETPDADYC</sequence>
<organism evidence="3">
    <name type="scientific">Ixodes ricinus</name>
    <name type="common">Common tick</name>
    <name type="synonym">Acarus ricinus</name>
    <dbReference type="NCBI Taxonomy" id="34613"/>
    <lineage>
        <taxon>Eukaryota</taxon>
        <taxon>Metazoa</taxon>
        <taxon>Ecdysozoa</taxon>
        <taxon>Arthropoda</taxon>
        <taxon>Chelicerata</taxon>
        <taxon>Arachnida</taxon>
        <taxon>Acari</taxon>
        <taxon>Parasitiformes</taxon>
        <taxon>Ixodida</taxon>
        <taxon>Ixodoidea</taxon>
        <taxon>Ixodidae</taxon>
        <taxon>Ixodinae</taxon>
        <taxon>Ixodes</taxon>
    </lineage>
</organism>
<feature type="region of interest" description="Disordered" evidence="1">
    <location>
        <begin position="210"/>
        <end position="289"/>
    </location>
</feature>
<evidence type="ECO:0000256" key="1">
    <source>
        <dbReference type="SAM" id="MobiDB-lite"/>
    </source>
</evidence>